<organism evidence="4 5">
    <name type="scientific">Capsulimonas corticalis</name>
    <dbReference type="NCBI Taxonomy" id="2219043"/>
    <lineage>
        <taxon>Bacteria</taxon>
        <taxon>Bacillati</taxon>
        <taxon>Armatimonadota</taxon>
        <taxon>Armatimonadia</taxon>
        <taxon>Capsulimonadales</taxon>
        <taxon>Capsulimonadaceae</taxon>
        <taxon>Capsulimonas</taxon>
    </lineage>
</organism>
<dbReference type="Pfam" id="PF13857">
    <property type="entry name" value="Ank_5"/>
    <property type="match status" value="1"/>
</dbReference>
<evidence type="ECO:0000313" key="5">
    <source>
        <dbReference type="Proteomes" id="UP000287394"/>
    </source>
</evidence>
<evidence type="ECO:0000256" key="3">
    <source>
        <dbReference type="PROSITE-ProRule" id="PRU00023"/>
    </source>
</evidence>
<keyword evidence="5" id="KW-1185">Reference proteome</keyword>
<evidence type="ECO:0000256" key="2">
    <source>
        <dbReference type="ARBA" id="ARBA00023043"/>
    </source>
</evidence>
<dbReference type="InterPro" id="IPR050889">
    <property type="entry name" value="Dendritic_Spine_Reg/Scaffold"/>
</dbReference>
<dbReference type="AlphaFoldDB" id="A0A9N7KYF4"/>
<dbReference type="Pfam" id="PF12796">
    <property type="entry name" value="Ank_2"/>
    <property type="match status" value="1"/>
</dbReference>
<keyword evidence="1" id="KW-0677">Repeat</keyword>
<dbReference type="EMBL" id="AP025739">
    <property type="protein sequence ID" value="BDI28663.1"/>
    <property type="molecule type" value="Genomic_DNA"/>
</dbReference>
<reference evidence="4 5" key="1">
    <citation type="journal article" date="2019" name="Int. J. Syst. Evol. Microbiol.">
        <title>Capsulimonas corticalis gen. nov., sp. nov., an aerobic capsulated bacterium, of a novel bacterial order, Capsulimonadales ord. nov., of the class Armatimonadia of the phylum Armatimonadetes.</title>
        <authorList>
            <person name="Li J."/>
            <person name="Kudo C."/>
            <person name="Tonouchi A."/>
        </authorList>
    </citation>
    <scope>NUCLEOTIDE SEQUENCE [LARGE SCALE GENOMIC DNA]</scope>
    <source>
        <strain evidence="4 5">AX-7</strain>
    </source>
</reference>
<sequence length="220" mass="23755">MLGDVDRGTAFLDAGADPNTPIDKLLPLSAAARSGQVAVARLLLDRGANTLESAVWEARRGGWSQIVLLLQEYGLPAEDDALNGNRSVGADIDQRDAKGRTALMRAIWGGRPEQVRSLLAHGADPRLTDHQGQTALNLIEGWSWRHGVEIQTLLLDLGLDVNTQDNEGMTPLMRAIRHGGNDLVQLYVDRGADRTLRDVKGRAALDLVGDDPDLLALFAA</sequence>
<feature type="repeat" description="ANK" evidence="3">
    <location>
        <begin position="167"/>
        <end position="199"/>
    </location>
</feature>
<proteinExistence type="predicted"/>
<protein>
    <recommendedName>
        <fullName evidence="6">Ankyrin repeat domain-containing protein</fullName>
    </recommendedName>
</protein>
<keyword evidence="2 3" id="KW-0040">ANK repeat</keyword>
<dbReference type="PROSITE" id="PS50088">
    <property type="entry name" value="ANK_REPEAT"/>
    <property type="match status" value="3"/>
</dbReference>
<evidence type="ECO:0008006" key="6">
    <source>
        <dbReference type="Google" id="ProtNLM"/>
    </source>
</evidence>
<dbReference type="InterPro" id="IPR002110">
    <property type="entry name" value="Ankyrin_rpt"/>
</dbReference>
<dbReference type="PANTHER" id="PTHR24166:SF45">
    <property type="entry name" value="E3 UBIQUITIN-PROTEIN LIGASE XBAT35"/>
    <property type="match status" value="1"/>
</dbReference>
<evidence type="ECO:0000256" key="1">
    <source>
        <dbReference type="ARBA" id="ARBA00022737"/>
    </source>
</evidence>
<accession>A0A9N7KYF4</accession>
<name>A0A9N7KYF4_9BACT</name>
<gene>
    <name evidence="4" type="ORF">CCAX7_007140</name>
</gene>
<feature type="repeat" description="ANK" evidence="3">
    <location>
        <begin position="23"/>
        <end position="49"/>
    </location>
</feature>
<dbReference type="PROSITE" id="PS50297">
    <property type="entry name" value="ANK_REP_REGION"/>
    <property type="match status" value="3"/>
</dbReference>
<dbReference type="SMART" id="SM00248">
    <property type="entry name" value="ANK"/>
    <property type="match status" value="3"/>
</dbReference>
<feature type="repeat" description="ANK" evidence="3">
    <location>
        <begin position="98"/>
        <end position="130"/>
    </location>
</feature>
<dbReference type="Proteomes" id="UP000287394">
    <property type="component" value="Chromosome"/>
</dbReference>
<dbReference type="InterPro" id="IPR036770">
    <property type="entry name" value="Ankyrin_rpt-contain_sf"/>
</dbReference>
<dbReference type="SUPFAM" id="SSF48403">
    <property type="entry name" value="Ankyrin repeat"/>
    <property type="match status" value="1"/>
</dbReference>
<evidence type="ECO:0000313" key="4">
    <source>
        <dbReference type="EMBL" id="BDI28663.1"/>
    </source>
</evidence>
<dbReference type="PANTHER" id="PTHR24166">
    <property type="entry name" value="ROLLING PEBBLES, ISOFORM B"/>
    <property type="match status" value="1"/>
</dbReference>
<dbReference type="Gene3D" id="1.25.40.20">
    <property type="entry name" value="Ankyrin repeat-containing domain"/>
    <property type="match status" value="3"/>
</dbReference>
<dbReference type="KEGG" id="ccot:CCAX7_007140"/>